<keyword evidence="3" id="KW-0378">Hydrolase</keyword>
<evidence type="ECO:0000259" key="6">
    <source>
        <dbReference type="PROSITE" id="PS51935"/>
    </source>
</evidence>
<comment type="similarity">
    <text evidence="1">Belongs to the peptidase C40 family.</text>
</comment>
<dbReference type="PANTHER" id="PTHR47053">
    <property type="entry name" value="MUREIN DD-ENDOPEPTIDASE MEPH-RELATED"/>
    <property type="match status" value="1"/>
</dbReference>
<accession>A0ABT6Y593</accession>
<proteinExistence type="inferred from homology"/>
<dbReference type="PROSITE" id="PS51935">
    <property type="entry name" value="NLPC_P60"/>
    <property type="match status" value="1"/>
</dbReference>
<dbReference type="InterPro" id="IPR038765">
    <property type="entry name" value="Papain-like_cys_pep_sf"/>
</dbReference>
<evidence type="ECO:0000256" key="2">
    <source>
        <dbReference type="ARBA" id="ARBA00022670"/>
    </source>
</evidence>
<dbReference type="Proteomes" id="UP001236507">
    <property type="component" value="Unassembled WGS sequence"/>
</dbReference>
<reference evidence="7 8" key="1">
    <citation type="submission" date="2023-05" db="EMBL/GenBank/DDBJ databases">
        <title>Novel species of genus Flectobacillus isolated from stream in China.</title>
        <authorList>
            <person name="Lu H."/>
        </authorList>
    </citation>
    <scope>NUCLEOTIDE SEQUENCE [LARGE SCALE GENOMIC DNA]</scope>
    <source>
        <strain evidence="7 8">KCTC 42575</strain>
    </source>
</reference>
<feature type="domain" description="NlpC/P60" evidence="6">
    <location>
        <begin position="37"/>
        <end position="165"/>
    </location>
</feature>
<gene>
    <name evidence="7" type="ORF">QM524_05825</name>
</gene>
<dbReference type="RefSeq" id="WP_283343855.1">
    <property type="nucleotide sequence ID" value="NZ_JASHIF010000004.1"/>
</dbReference>
<evidence type="ECO:0000256" key="4">
    <source>
        <dbReference type="ARBA" id="ARBA00022807"/>
    </source>
</evidence>
<comment type="caution">
    <text evidence="7">The sequence shown here is derived from an EMBL/GenBank/DDBJ whole genome shotgun (WGS) entry which is preliminary data.</text>
</comment>
<evidence type="ECO:0000313" key="8">
    <source>
        <dbReference type="Proteomes" id="UP001236507"/>
    </source>
</evidence>
<dbReference type="SUPFAM" id="SSF54001">
    <property type="entry name" value="Cysteine proteinases"/>
    <property type="match status" value="1"/>
</dbReference>
<evidence type="ECO:0000256" key="5">
    <source>
        <dbReference type="SAM" id="SignalP"/>
    </source>
</evidence>
<organism evidence="7 8">
    <name type="scientific">Flectobacillus roseus</name>
    <dbReference type="NCBI Taxonomy" id="502259"/>
    <lineage>
        <taxon>Bacteria</taxon>
        <taxon>Pseudomonadati</taxon>
        <taxon>Bacteroidota</taxon>
        <taxon>Cytophagia</taxon>
        <taxon>Cytophagales</taxon>
        <taxon>Flectobacillaceae</taxon>
        <taxon>Flectobacillus</taxon>
    </lineage>
</organism>
<keyword evidence="8" id="KW-1185">Reference proteome</keyword>
<dbReference type="Gene3D" id="3.90.1720.10">
    <property type="entry name" value="endopeptidase domain like (from Nostoc punctiforme)"/>
    <property type="match status" value="1"/>
</dbReference>
<keyword evidence="2" id="KW-0645">Protease</keyword>
<name>A0ABT6Y593_9BACT</name>
<dbReference type="PANTHER" id="PTHR47053:SF1">
    <property type="entry name" value="MUREIN DD-ENDOPEPTIDASE MEPH-RELATED"/>
    <property type="match status" value="1"/>
</dbReference>
<protein>
    <submittedName>
        <fullName evidence="7">C40 family peptidase</fullName>
    </submittedName>
</protein>
<sequence>MLKKIFLTCILITSGVASKAQQIRKDTTETRSSYHPLSIVNNLLDFAHDHLHFRYRSGGSSTSGFDCSGFVRYCFRNFGMMLPHGSAAQSLIGDEIAKTEALPGDLIFFKGHNSGSSRIGHVGIITEVGDTYIKFIHSAWNGGVRYDYLESDYYRRRFISIKRVVGLLDMVPQRKNRSSKK</sequence>
<feature type="signal peptide" evidence="5">
    <location>
        <begin position="1"/>
        <end position="19"/>
    </location>
</feature>
<feature type="chain" id="PRO_5046669617" evidence="5">
    <location>
        <begin position="20"/>
        <end position="181"/>
    </location>
</feature>
<dbReference type="EMBL" id="JASHIF010000004">
    <property type="protein sequence ID" value="MDI9858717.1"/>
    <property type="molecule type" value="Genomic_DNA"/>
</dbReference>
<dbReference type="InterPro" id="IPR051202">
    <property type="entry name" value="Peptidase_C40"/>
</dbReference>
<dbReference type="Pfam" id="PF00877">
    <property type="entry name" value="NLPC_P60"/>
    <property type="match status" value="1"/>
</dbReference>
<evidence type="ECO:0000313" key="7">
    <source>
        <dbReference type="EMBL" id="MDI9858717.1"/>
    </source>
</evidence>
<evidence type="ECO:0000256" key="1">
    <source>
        <dbReference type="ARBA" id="ARBA00007074"/>
    </source>
</evidence>
<keyword evidence="4" id="KW-0788">Thiol protease</keyword>
<dbReference type="InterPro" id="IPR000064">
    <property type="entry name" value="NLP_P60_dom"/>
</dbReference>
<keyword evidence="5" id="KW-0732">Signal</keyword>
<evidence type="ECO:0000256" key="3">
    <source>
        <dbReference type="ARBA" id="ARBA00022801"/>
    </source>
</evidence>